<comment type="subcellular location">
    <subcellularLocation>
        <location evidence="1">Membrane</location>
    </subcellularLocation>
</comment>
<keyword evidence="4" id="KW-0479">Metal-binding</keyword>
<keyword evidence="11" id="KW-1185">Reference proteome</keyword>
<evidence type="ECO:0000256" key="8">
    <source>
        <dbReference type="SAM" id="Phobius"/>
    </source>
</evidence>
<protein>
    <submittedName>
        <fullName evidence="10">Heavy metal-associated isoprenylated plant protein 26</fullName>
    </submittedName>
</protein>
<gene>
    <name evidence="10" type="primary">HIPP26_2</name>
    <name evidence="10" type="ORF">CFP56_031879</name>
</gene>
<dbReference type="GO" id="GO:0046872">
    <property type="term" value="F:metal ion binding"/>
    <property type="evidence" value="ECO:0007669"/>
    <property type="project" value="UniProtKB-KW"/>
</dbReference>
<evidence type="ECO:0000256" key="1">
    <source>
        <dbReference type="ARBA" id="ARBA00004370"/>
    </source>
</evidence>
<dbReference type="InterPro" id="IPR006121">
    <property type="entry name" value="HMA_dom"/>
</dbReference>
<keyword evidence="3" id="KW-0104">Cadmium</keyword>
<keyword evidence="2" id="KW-0488">Methylation</keyword>
<evidence type="ECO:0000256" key="4">
    <source>
        <dbReference type="ARBA" id="ARBA00022723"/>
    </source>
</evidence>
<proteinExistence type="inferred from homology"/>
<evidence type="ECO:0000313" key="10">
    <source>
        <dbReference type="EMBL" id="KAK7854551.1"/>
    </source>
</evidence>
<evidence type="ECO:0000313" key="11">
    <source>
        <dbReference type="Proteomes" id="UP000237347"/>
    </source>
</evidence>
<dbReference type="Pfam" id="PF00403">
    <property type="entry name" value="HMA"/>
    <property type="match status" value="1"/>
</dbReference>
<name>A0AAW0LTR7_QUESU</name>
<feature type="transmembrane region" description="Helical" evidence="8">
    <location>
        <begin position="39"/>
        <end position="59"/>
    </location>
</feature>
<evidence type="ECO:0000256" key="7">
    <source>
        <dbReference type="ARBA" id="ARBA00024045"/>
    </source>
</evidence>
<dbReference type="PANTHER" id="PTHR22814">
    <property type="entry name" value="COPPER TRANSPORT PROTEIN ATOX1-RELATED"/>
    <property type="match status" value="1"/>
</dbReference>
<dbReference type="FunFam" id="3.30.70.100:FF:000035">
    <property type="entry name" value="Heavy metal-associated isoprenylated plant protein 26"/>
    <property type="match status" value="1"/>
</dbReference>
<dbReference type="PROSITE" id="PS50846">
    <property type="entry name" value="HMA_2"/>
    <property type="match status" value="1"/>
</dbReference>
<dbReference type="EMBL" id="PKMF04000054">
    <property type="protein sequence ID" value="KAK7854551.1"/>
    <property type="molecule type" value="Genomic_DNA"/>
</dbReference>
<reference evidence="10 11" key="1">
    <citation type="journal article" date="2018" name="Sci. Data">
        <title>The draft genome sequence of cork oak.</title>
        <authorList>
            <person name="Ramos A.M."/>
            <person name="Usie A."/>
            <person name="Barbosa P."/>
            <person name="Barros P.M."/>
            <person name="Capote T."/>
            <person name="Chaves I."/>
            <person name="Simoes F."/>
            <person name="Abreu I."/>
            <person name="Carrasquinho I."/>
            <person name="Faro C."/>
            <person name="Guimaraes J.B."/>
            <person name="Mendonca D."/>
            <person name="Nobrega F."/>
            <person name="Rodrigues L."/>
            <person name="Saibo N.J.M."/>
            <person name="Varela M.C."/>
            <person name="Egas C."/>
            <person name="Matos J."/>
            <person name="Miguel C.M."/>
            <person name="Oliveira M.M."/>
            <person name="Ricardo C.P."/>
            <person name="Goncalves S."/>
        </authorList>
    </citation>
    <scope>NUCLEOTIDE SEQUENCE [LARGE SCALE GENOMIC DNA]</scope>
    <source>
        <strain evidence="11">cv. HL8</strain>
    </source>
</reference>
<dbReference type="AlphaFoldDB" id="A0AAW0LTR7"/>
<organism evidence="10 11">
    <name type="scientific">Quercus suber</name>
    <name type="common">Cork oak</name>
    <dbReference type="NCBI Taxonomy" id="58331"/>
    <lineage>
        <taxon>Eukaryota</taxon>
        <taxon>Viridiplantae</taxon>
        <taxon>Streptophyta</taxon>
        <taxon>Embryophyta</taxon>
        <taxon>Tracheophyta</taxon>
        <taxon>Spermatophyta</taxon>
        <taxon>Magnoliopsida</taxon>
        <taxon>eudicotyledons</taxon>
        <taxon>Gunneridae</taxon>
        <taxon>Pentapetalae</taxon>
        <taxon>rosids</taxon>
        <taxon>fabids</taxon>
        <taxon>Fagales</taxon>
        <taxon>Fagaceae</taxon>
        <taxon>Quercus</taxon>
    </lineage>
</organism>
<keyword evidence="6" id="KW-0449">Lipoprotein</keyword>
<dbReference type="SUPFAM" id="SSF55008">
    <property type="entry name" value="HMA, heavy metal-associated domain"/>
    <property type="match status" value="1"/>
</dbReference>
<feature type="domain" description="HMA" evidence="9">
    <location>
        <begin position="52"/>
        <end position="116"/>
    </location>
</feature>
<comment type="caution">
    <text evidence="10">The sequence shown here is derived from an EMBL/GenBank/DDBJ whole genome shotgun (WGS) entry which is preliminary data.</text>
</comment>
<dbReference type="GO" id="GO:0016020">
    <property type="term" value="C:membrane"/>
    <property type="evidence" value="ECO:0007669"/>
    <property type="project" value="UniProtKB-SubCell"/>
</dbReference>
<evidence type="ECO:0000256" key="5">
    <source>
        <dbReference type="ARBA" id="ARBA00023136"/>
    </source>
</evidence>
<evidence type="ECO:0000256" key="6">
    <source>
        <dbReference type="ARBA" id="ARBA00023289"/>
    </source>
</evidence>
<accession>A0AAW0LTR7</accession>
<dbReference type="CDD" id="cd00371">
    <property type="entry name" value="HMA"/>
    <property type="match status" value="1"/>
</dbReference>
<dbReference type="GO" id="GO:0006950">
    <property type="term" value="P:response to stress"/>
    <property type="evidence" value="ECO:0007669"/>
    <property type="project" value="UniProtKB-ARBA"/>
</dbReference>
<keyword evidence="8" id="KW-1133">Transmembrane helix</keyword>
<sequence>MVMDHSHSPPHRRSLPCLRPLPFGQSQYPHLLQLLLPRLFFSVLCFSSTFLLLTVEIKVKIDCEGCERRVRKAVEGMKGVKQVDIQRKAHKLTVVGYVEPAKVVSRVQHRTGKKAELWPYVPYDEVAHPYAAGVYDRRAPAGYVRNPDQQVSQLARASSLEVRYTTAFSDENPTACSIM</sequence>
<keyword evidence="5 8" id="KW-0472">Membrane</keyword>
<dbReference type="Gene3D" id="3.30.70.100">
    <property type="match status" value="1"/>
</dbReference>
<dbReference type="InterPro" id="IPR036163">
    <property type="entry name" value="HMA_dom_sf"/>
</dbReference>
<evidence type="ECO:0000256" key="3">
    <source>
        <dbReference type="ARBA" id="ARBA00022539"/>
    </source>
</evidence>
<evidence type="ECO:0000256" key="2">
    <source>
        <dbReference type="ARBA" id="ARBA00022481"/>
    </source>
</evidence>
<dbReference type="PANTHER" id="PTHR22814:SF302">
    <property type="entry name" value="HEAVY METAL-ASSOCIATED ISOPRENYLATED PLANT PROTEIN 26"/>
    <property type="match status" value="1"/>
</dbReference>
<evidence type="ECO:0000259" key="9">
    <source>
        <dbReference type="PROSITE" id="PS50846"/>
    </source>
</evidence>
<comment type="similarity">
    <text evidence="7">Belongs to the HIPP family.</text>
</comment>
<keyword evidence="8" id="KW-0812">Transmembrane</keyword>
<keyword evidence="6" id="KW-0636">Prenylation</keyword>
<dbReference type="Proteomes" id="UP000237347">
    <property type="component" value="Unassembled WGS sequence"/>
</dbReference>